<dbReference type="AlphaFoldDB" id="A0A0Q3F1V0"/>
<evidence type="ECO:0000313" key="2">
    <source>
        <dbReference type="EnsemblPlants" id="KQJ93471"/>
    </source>
</evidence>
<evidence type="ECO:0000313" key="1">
    <source>
        <dbReference type="EMBL" id="KQJ93471.2"/>
    </source>
</evidence>
<reference evidence="1" key="2">
    <citation type="submission" date="2017-06" db="EMBL/GenBank/DDBJ databases">
        <title>WGS assembly of Brachypodium distachyon.</title>
        <authorList>
            <consortium name="The International Brachypodium Initiative"/>
            <person name="Lucas S."/>
            <person name="Harmon-Smith M."/>
            <person name="Lail K."/>
            <person name="Tice H."/>
            <person name="Grimwood J."/>
            <person name="Bruce D."/>
            <person name="Barry K."/>
            <person name="Shu S."/>
            <person name="Lindquist E."/>
            <person name="Wang M."/>
            <person name="Pitluck S."/>
            <person name="Vogel J.P."/>
            <person name="Garvin D.F."/>
            <person name="Mockler T.C."/>
            <person name="Schmutz J."/>
            <person name="Rokhsar D."/>
            <person name="Bevan M.W."/>
        </authorList>
    </citation>
    <scope>NUCLEOTIDE SEQUENCE</scope>
    <source>
        <strain evidence="1">Bd21</strain>
    </source>
</reference>
<keyword evidence="3" id="KW-1185">Reference proteome</keyword>
<dbReference type="PANTHER" id="PTHR46250">
    <property type="entry name" value="MYB/SANT-LIKE DNA-BINDING DOMAIN PROTEIN-RELATED"/>
    <property type="match status" value="1"/>
</dbReference>
<gene>
    <name evidence="1" type="ORF">BRADI_3g04758v3</name>
</gene>
<organism evidence="1">
    <name type="scientific">Brachypodium distachyon</name>
    <name type="common">Purple false brome</name>
    <name type="synonym">Trachynia distachya</name>
    <dbReference type="NCBI Taxonomy" id="15368"/>
    <lineage>
        <taxon>Eukaryota</taxon>
        <taxon>Viridiplantae</taxon>
        <taxon>Streptophyta</taxon>
        <taxon>Embryophyta</taxon>
        <taxon>Tracheophyta</taxon>
        <taxon>Spermatophyta</taxon>
        <taxon>Magnoliopsida</taxon>
        <taxon>Liliopsida</taxon>
        <taxon>Poales</taxon>
        <taxon>Poaceae</taxon>
        <taxon>BOP clade</taxon>
        <taxon>Pooideae</taxon>
        <taxon>Stipodae</taxon>
        <taxon>Brachypodieae</taxon>
        <taxon>Brachypodium</taxon>
    </lineage>
</organism>
<evidence type="ECO:0000313" key="3">
    <source>
        <dbReference type="Proteomes" id="UP000008810"/>
    </source>
</evidence>
<dbReference type="InParanoid" id="A0A0Q3F1V0"/>
<reference evidence="2" key="3">
    <citation type="submission" date="2018-08" db="UniProtKB">
        <authorList>
            <consortium name="EnsemblPlants"/>
        </authorList>
    </citation>
    <scope>IDENTIFICATION</scope>
    <source>
        <strain evidence="2">cv. Bd21</strain>
    </source>
</reference>
<sequence length="213" mass="23679">DTGHKSGYLTYVEKKMAIKLPHADPHIKSKVKILKKQLSYILEIMQNDSGFGWDDEKKMCREGAGPLYMKPMINFDKLCEIYASDLAKGGKDEPTKDGEHTIELGEGDVSEAHDNANNTSGGHKNGRKRTYADVDTLEMGFVNVSNSFAKFFEAEQQNTNTMNGIHKALQCESDVHDKASENRDKFLEVLQDLPGLTDKEVVMAIRVIGPDAG</sequence>
<proteinExistence type="predicted"/>
<name>A0A0Q3F1V0_BRADI</name>
<dbReference type="PANTHER" id="PTHR46250:SF4">
    <property type="entry name" value="MYB_SANT-LIKE DOMAIN-CONTAINING PROTEIN"/>
    <property type="match status" value="1"/>
</dbReference>
<dbReference type="EMBL" id="CM000882">
    <property type="protein sequence ID" value="KQJ93471.2"/>
    <property type="molecule type" value="Genomic_DNA"/>
</dbReference>
<dbReference type="OrthoDB" id="695318at2759"/>
<evidence type="ECO:0008006" key="4">
    <source>
        <dbReference type="Google" id="ProtNLM"/>
    </source>
</evidence>
<protein>
    <recommendedName>
        <fullName evidence="4">Myb/SANT-like domain-containing protein</fullName>
    </recommendedName>
</protein>
<accession>A0A0Q3F1V0</accession>
<dbReference type="Gramene" id="KQJ93471">
    <property type="protein sequence ID" value="KQJ93471"/>
    <property type="gene ID" value="BRADI_3g04758v3"/>
</dbReference>
<reference evidence="1 2" key="1">
    <citation type="journal article" date="2010" name="Nature">
        <title>Genome sequencing and analysis of the model grass Brachypodium distachyon.</title>
        <authorList>
            <consortium name="International Brachypodium Initiative"/>
        </authorList>
    </citation>
    <scope>NUCLEOTIDE SEQUENCE [LARGE SCALE GENOMIC DNA]</scope>
    <source>
        <strain evidence="1 2">Bd21</strain>
    </source>
</reference>
<dbReference type="Proteomes" id="UP000008810">
    <property type="component" value="Chromosome 3"/>
</dbReference>
<dbReference type="EnsemblPlants" id="KQJ93471">
    <property type="protein sequence ID" value="KQJ93471"/>
    <property type="gene ID" value="BRADI_3g04758v3"/>
</dbReference>
<feature type="non-terminal residue" evidence="1">
    <location>
        <position position="1"/>
    </location>
</feature>